<dbReference type="Gene3D" id="3.90.25.10">
    <property type="entry name" value="UDP-galactose 4-epimerase, domain 1"/>
    <property type="match status" value="1"/>
</dbReference>
<gene>
    <name evidence="5" type="ORF">A1O5_01752</name>
</gene>
<dbReference type="InterPro" id="IPR051609">
    <property type="entry name" value="NmrA/Isoflavone_reductase-like"/>
</dbReference>
<dbReference type="GO" id="GO:0016491">
    <property type="term" value="F:oxidoreductase activity"/>
    <property type="evidence" value="ECO:0007669"/>
    <property type="project" value="UniProtKB-KW"/>
</dbReference>
<dbReference type="HOGENOM" id="CLU_044876_0_0_1"/>
<feature type="domain" description="NmrA-like" evidence="4">
    <location>
        <begin position="4"/>
        <end position="289"/>
    </location>
</feature>
<protein>
    <recommendedName>
        <fullName evidence="4">NmrA-like domain-containing protein</fullName>
    </recommendedName>
</protein>
<organism evidence="5 6">
    <name type="scientific">Cladophialophora psammophila CBS 110553</name>
    <dbReference type="NCBI Taxonomy" id="1182543"/>
    <lineage>
        <taxon>Eukaryota</taxon>
        <taxon>Fungi</taxon>
        <taxon>Dikarya</taxon>
        <taxon>Ascomycota</taxon>
        <taxon>Pezizomycotina</taxon>
        <taxon>Eurotiomycetes</taxon>
        <taxon>Chaetothyriomycetidae</taxon>
        <taxon>Chaetothyriales</taxon>
        <taxon>Herpotrichiellaceae</taxon>
        <taxon>Cladophialophora</taxon>
    </lineage>
</organism>
<dbReference type="GeneID" id="19186485"/>
<comment type="similarity">
    <text evidence="1">Belongs to the NmrA-type oxidoreductase family. Isoflavone reductase subfamily.</text>
</comment>
<sequence length="323" mass="35337">MPVIAVADGTGKLGCTVVDAIVEHGGYEVVVLARAASKAKQKELGVRVIGVDYKSVEALTETLENENVDTVIATFDSAAPPDPELALVKACDASSKTRRFIPNWWGIRYTAEVAAIFPIAASKIAVLETLEKTNLEFTTVINGFFADYYVPKIPSRMGPFTMALDIPNNVAAIPGTGDVPVAFTHTMDVAHFTASLLGLPEWPRESYIVGEKLTWNEFLAVVEEAKGSKFNVSYDPLEKLQKDEITELPGHKTMHAFVPKQVLDGLLAVFGILFEEGYFDLKPVKSMSTFKARTVQQMVKENFHDQPDSTQSTCDVANYLGSK</sequence>
<accession>W9XDL8</accession>
<name>W9XDL8_9EURO</name>
<evidence type="ECO:0000256" key="3">
    <source>
        <dbReference type="ARBA" id="ARBA00023002"/>
    </source>
</evidence>
<evidence type="ECO:0000259" key="4">
    <source>
        <dbReference type="Pfam" id="PF05368"/>
    </source>
</evidence>
<dbReference type="InterPro" id="IPR008030">
    <property type="entry name" value="NmrA-like"/>
</dbReference>
<dbReference type="RefSeq" id="XP_007740558.1">
    <property type="nucleotide sequence ID" value="XM_007742368.1"/>
</dbReference>
<dbReference type="SUPFAM" id="SSF51735">
    <property type="entry name" value="NAD(P)-binding Rossmann-fold domains"/>
    <property type="match status" value="1"/>
</dbReference>
<dbReference type="AlphaFoldDB" id="W9XDL8"/>
<dbReference type="Proteomes" id="UP000019471">
    <property type="component" value="Unassembled WGS sequence"/>
</dbReference>
<dbReference type="EMBL" id="AMGX01000002">
    <property type="protein sequence ID" value="EXJ75056.1"/>
    <property type="molecule type" value="Genomic_DNA"/>
</dbReference>
<proteinExistence type="inferred from homology"/>
<dbReference type="Gene3D" id="3.40.50.720">
    <property type="entry name" value="NAD(P)-binding Rossmann-like Domain"/>
    <property type="match status" value="1"/>
</dbReference>
<keyword evidence="2" id="KW-0521">NADP</keyword>
<dbReference type="PANTHER" id="PTHR47706">
    <property type="entry name" value="NMRA-LIKE FAMILY PROTEIN"/>
    <property type="match status" value="1"/>
</dbReference>
<reference evidence="5 6" key="1">
    <citation type="submission" date="2013-03" db="EMBL/GenBank/DDBJ databases">
        <title>The Genome Sequence of Cladophialophora psammophila CBS 110553.</title>
        <authorList>
            <consortium name="The Broad Institute Genomics Platform"/>
            <person name="Cuomo C."/>
            <person name="de Hoog S."/>
            <person name="Gorbushina A."/>
            <person name="Walker B."/>
            <person name="Young S.K."/>
            <person name="Zeng Q."/>
            <person name="Gargeya S."/>
            <person name="Fitzgerald M."/>
            <person name="Haas B."/>
            <person name="Abouelleil A."/>
            <person name="Allen A.W."/>
            <person name="Alvarado L."/>
            <person name="Arachchi H.M."/>
            <person name="Berlin A.M."/>
            <person name="Chapman S.B."/>
            <person name="Gainer-Dewar J."/>
            <person name="Goldberg J."/>
            <person name="Griggs A."/>
            <person name="Gujja S."/>
            <person name="Hansen M."/>
            <person name="Howarth C."/>
            <person name="Imamovic A."/>
            <person name="Ireland A."/>
            <person name="Larimer J."/>
            <person name="McCowan C."/>
            <person name="Murphy C."/>
            <person name="Pearson M."/>
            <person name="Poon T.W."/>
            <person name="Priest M."/>
            <person name="Roberts A."/>
            <person name="Saif S."/>
            <person name="Shea T."/>
            <person name="Sisk P."/>
            <person name="Sykes S."/>
            <person name="Wortman J."/>
            <person name="Nusbaum C."/>
            <person name="Birren B."/>
        </authorList>
    </citation>
    <scope>NUCLEOTIDE SEQUENCE [LARGE SCALE GENOMIC DNA]</scope>
    <source>
        <strain evidence="5 6">CBS 110553</strain>
    </source>
</reference>
<dbReference type="PANTHER" id="PTHR47706:SF4">
    <property type="entry name" value="NMRA-LIKE DOMAIN-CONTAINING PROTEIN"/>
    <property type="match status" value="1"/>
</dbReference>
<dbReference type="OrthoDB" id="10000533at2759"/>
<evidence type="ECO:0000256" key="1">
    <source>
        <dbReference type="ARBA" id="ARBA00005725"/>
    </source>
</evidence>
<dbReference type="InterPro" id="IPR036291">
    <property type="entry name" value="NAD(P)-bd_dom_sf"/>
</dbReference>
<comment type="caution">
    <text evidence="5">The sequence shown here is derived from an EMBL/GenBank/DDBJ whole genome shotgun (WGS) entry which is preliminary data.</text>
</comment>
<keyword evidence="6" id="KW-1185">Reference proteome</keyword>
<evidence type="ECO:0000256" key="2">
    <source>
        <dbReference type="ARBA" id="ARBA00022857"/>
    </source>
</evidence>
<keyword evidence="3" id="KW-0560">Oxidoreductase</keyword>
<dbReference type="eggNOG" id="ENOG502S4YF">
    <property type="taxonomic scope" value="Eukaryota"/>
</dbReference>
<evidence type="ECO:0000313" key="6">
    <source>
        <dbReference type="Proteomes" id="UP000019471"/>
    </source>
</evidence>
<evidence type="ECO:0000313" key="5">
    <source>
        <dbReference type="EMBL" id="EXJ75056.1"/>
    </source>
</evidence>
<dbReference type="Pfam" id="PF05368">
    <property type="entry name" value="NmrA"/>
    <property type="match status" value="1"/>
</dbReference>